<gene>
    <name evidence="4" type="primary">mltD</name>
    <name evidence="4" type="ORF">GAK30_02500</name>
</gene>
<dbReference type="InterPro" id="IPR023346">
    <property type="entry name" value="Lysozyme-like_dom_sf"/>
</dbReference>
<dbReference type="Gene3D" id="3.10.350.10">
    <property type="entry name" value="LysM domain"/>
    <property type="match status" value="1"/>
</dbReference>
<dbReference type="CDD" id="cd16894">
    <property type="entry name" value="MltD-like"/>
    <property type="match status" value="1"/>
</dbReference>
<name>A0A7V8FMX9_9BURK</name>
<dbReference type="GO" id="GO:0000270">
    <property type="term" value="P:peptidoglycan metabolic process"/>
    <property type="evidence" value="ECO:0007669"/>
    <property type="project" value="InterPro"/>
</dbReference>
<dbReference type="PANTHER" id="PTHR37423">
    <property type="entry name" value="SOLUBLE LYTIC MUREIN TRANSGLYCOSYLASE-RELATED"/>
    <property type="match status" value="1"/>
</dbReference>
<reference evidence="5" key="1">
    <citation type="journal article" date="2020" name="MBio">
        <title>Horizontal gene transfer to a defensive symbiont with a reduced genome amongst a multipartite beetle microbiome.</title>
        <authorList>
            <person name="Waterworth S.C."/>
            <person name="Florez L.V."/>
            <person name="Rees E.R."/>
            <person name="Hertweck C."/>
            <person name="Kaltenpoth M."/>
            <person name="Kwan J.C."/>
        </authorList>
    </citation>
    <scope>NUCLEOTIDE SEQUENCE [LARGE SCALE GENOMIC DNA]</scope>
</reference>
<dbReference type="PROSITE" id="PS51782">
    <property type="entry name" value="LYSM"/>
    <property type="match status" value="1"/>
</dbReference>
<comment type="similarity">
    <text evidence="1">Belongs to the transglycosylase Slt family.</text>
</comment>
<evidence type="ECO:0000256" key="2">
    <source>
        <dbReference type="SAM" id="MobiDB-lite"/>
    </source>
</evidence>
<sequence length="565" mass="60829">MTPSSSRNEPPASQPPPSRALFSTLVRRPVFALACGMAALLSACSSLPSSPAATSGTGISTPGSSRYPQGPLQPLSSNTLRGPGVAELTPPADIWDRMRQGFAMPDLDNELVERNTQYYAERPEYISRMAERSNKYLFHIVEELERRNMPTELALLPFVESAFNPQAVSSAKAAGMWQFIPSTGRHFELTQNAFRDDRRDVLASTRAALDYLNRLYGMFGDWQLALAAYNWGEGSVQRAQTRNERQGLGLKYTDLSMPAETRNYVPKLQALKNIVAHPERYGVTLPDIGNHPYFQTVDIDRDIDVTVAAQLANVSVDDFKSLNPSANKPLIMAAGTPQILLPWDNAITFANSLRTYKGPLASWAVWVAPSTMSTGEAAQRVGMSEEALRTANKIPARMRVREGSTLLVTRTAAMSDVTSKVAESGQIAFAPERPSSIRYTVRRGDSLGAIAARHGVSAASLASWNRLKTSSAVRTWQSLVIYPSGSAPARAATATAARPASQASGKRTARAAQAAPAKRTASQAKAARTSTAAKSGTKAAANTKAANSKATKAVGTKTADTKKKL</sequence>
<feature type="domain" description="LysM" evidence="3">
    <location>
        <begin position="437"/>
        <end position="481"/>
    </location>
</feature>
<dbReference type="Gene3D" id="1.10.530.10">
    <property type="match status" value="1"/>
</dbReference>
<dbReference type="GO" id="GO:0016020">
    <property type="term" value="C:membrane"/>
    <property type="evidence" value="ECO:0007669"/>
    <property type="project" value="InterPro"/>
</dbReference>
<dbReference type="CDD" id="cd00118">
    <property type="entry name" value="LysM"/>
    <property type="match status" value="1"/>
</dbReference>
<dbReference type="Pfam" id="PF01476">
    <property type="entry name" value="LysM"/>
    <property type="match status" value="1"/>
</dbReference>
<dbReference type="GO" id="GO:0008933">
    <property type="term" value="F:peptidoglycan lytic transglycosylase activity"/>
    <property type="evidence" value="ECO:0007669"/>
    <property type="project" value="InterPro"/>
</dbReference>
<comment type="caution">
    <text evidence="4">The sequence shown here is derived from an EMBL/GenBank/DDBJ whole genome shotgun (WGS) entry which is preliminary data.</text>
</comment>
<dbReference type="InterPro" id="IPR000189">
    <property type="entry name" value="Transglyc_AS"/>
</dbReference>
<evidence type="ECO:0000256" key="1">
    <source>
        <dbReference type="ARBA" id="ARBA00007734"/>
    </source>
</evidence>
<feature type="region of interest" description="Disordered" evidence="2">
    <location>
        <begin position="1"/>
        <end position="20"/>
    </location>
</feature>
<dbReference type="SMART" id="SM00257">
    <property type="entry name" value="LysM"/>
    <property type="match status" value="1"/>
</dbReference>
<feature type="compositionally biased region" description="Low complexity" evidence="2">
    <location>
        <begin position="51"/>
        <end position="65"/>
    </location>
</feature>
<dbReference type="InterPro" id="IPR036779">
    <property type="entry name" value="LysM_dom_sf"/>
</dbReference>
<dbReference type="InterPro" id="IPR018392">
    <property type="entry name" value="LysM"/>
</dbReference>
<proteinExistence type="inferred from homology"/>
<dbReference type="PROSITE" id="PS00922">
    <property type="entry name" value="TRANSGLYCOSYLASE"/>
    <property type="match status" value="1"/>
</dbReference>
<dbReference type="Pfam" id="PF01464">
    <property type="entry name" value="SLT"/>
    <property type="match status" value="1"/>
</dbReference>
<accession>A0A7V8FMX9</accession>
<dbReference type="InterPro" id="IPR008258">
    <property type="entry name" value="Transglycosylase_SLT_dom_1"/>
</dbReference>
<dbReference type="PANTHER" id="PTHR37423:SF2">
    <property type="entry name" value="MEMBRANE-BOUND LYTIC MUREIN TRANSGLYCOSYLASE C"/>
    <property type="match status" value="1"/>
</dbReference>
<dbReference type="AlphaFoldDB" id="A0A7V8FMX9"/>
<dbReference type="Proteomes" id="UP000461670">
    <property type="component" value="Unassembled WGS sequence"/>
</dbReference>
<feature type="region of interest" description="Disordered" evidence="2">
    <location>
        <begin position="493"/>
        <end position="565"/>
    </location>
</feature>
<protein>
    <submittedName>
        <fullName evidence="4">Membrane-bound lytic murein transglycosylase D</fullName>
    </submittedName>
</protein>
<evidence type="ECO:0000259" key="3">
    <source>
        <dbReference type="PROSITE" id="PS51782"/>
    </source>
</evidence>
<feature type="compositionally biased region" description="Low complexity" evidence="2">
    <location>
        <begin position="493"/>
        <end position="553"/>
    </location>
</feature>
<evidence type="ECO:0000313" key="5">
    <source>
        <dbReference type="Proteomes" id="UP000461670"/>
    </source>
</evidence>
<dbReference type="SUPFAM" id="SSF53955">
    <property type="entry name" value="Lysozyme-like"/>
    <property type="match status" value="1"/>
</dbReference>
<dbReference type="SUPFAM" id="SSF54106">
    <property type="entry name" value="LysM domain"/>
    <property type="match status" value="1"/>
</dbReference>
<evidence type="ECO:0000313" key="4">
    <source>
        <dbReference type="EMBL" id="KAF1020458.1"/>
    </source>
</evidence>
<organism evidence="4 5">
    <name type="scientific">Paracidovorax wautersii</name>
    <dbReference type="NCBI Taxonomy" id="1177982"/>
    <lineage>
        <taxon>Bacteria</taxon>
        <taxon>Pseudomonadati</taxon>
        <taxon>Pseudomonadota</taxon>
        <taxon>Betaproteobacteria</taxon>
        <taxon>Burkholderiales</taxon>
        <taxon>Comamonadaceae</taxon>
        <taxon>Paracidovorax</taxon>
    </lineage>
</organism>
<dbReference type="EMBL" id="WNDQ01000035">
    <property type="protein sequence ID" value="KAF1020458.1"/>
    <property type="molecule type" value="Genomic_DNA"/>
</dbReference>
<feature type="region of interest" description="Disordered" evidence="2">
    <location>
        <begin position="51"/>
        <end position="88"/>
    </location>
</feature>